<dbReference type="SUPFAM" id="SSF46785">
    <property type="entry name" value="Winged helix' DNA-binding domain"/>
    <property type="match status" value="1"/>
</dbReference>
<evidence type="ECO:0000256" key="1">
    <source>
        <dbReference type="ARBA" id="ARBA00009437"/>
    </source>
</evidence>
<dbReference type="EMBL" id="JAAWVT010000001">
    <property type="protein sequence ID" value="NKG19910.1"/>
    <property type="molecule type" value="Genomic_DNA"/>
</dbReference>
<evidence type="ECO:0000256" key="3">
    <source>
        <dbReference type="ARBA" id="ARBA00023125"/>
    </source>
</evidence>
<dbReference type="Proteomes" id="UP000746595">
    <property type="component" value="Unassembled WGS sequence"/>
</dbReference>
<reference evidence="6 7" key="1">
    <citation type="submission" date="2020-04" db="EMBL/GenBank/DDBJ databases">
        <title>Paeniglutamicibacter sp. ANT13_2, a novel actinomycete isolated from sediment in Antarctica.</title>
        <authorList>
            <person name="Sakdapetsiri C."/>
            <person name="Pinyakong O."/>
        </authorList>
    </citation>
    <scope>NUCLEOTIDE SEQUENCE [LARGE SCALE GENOMIC DNA]</scope>
    <source>
        <strain evidence="6 7">ANT13_2</strain>
    </source>
</reference>
<keyword evidence="2" id="KW-0805">Transcription regulation</keyword>
<evidence type="ECO:0000313" key="6">
    <source>
        <dbReference type="EMBL" id="NKG19910.1"/>
    </source>
</evidence>
<dbReference type="RefSeq" id="WP_168150799.1">
    <property type="nucleotide sequence ID" value="NZ_JAAWVT010000001.1"/>
</dbReference>
<comment type="caution">
    <text evidence="6">The sequence shown here is derived from an EMBL/GenBank/DDBJ whole genome shotgun (WGS) entry which is preliminary data.</text>
</comment>
<accession>A0ABX1G2W8</accession>
<dbReference type="Pfam" id="PF00126">
    <property type="entry name" value="HTH_1"/>
    <property type="match status" value="1"/>
</dbReference>
<keyword evidence="3" id="KW-0238">DNA-binding</keyword>
<organism evidence="6 7">
    <name type="scientific">Paeniglutamicibacter terrestris</name>
    <dbReference type="NCBI Taxonomy" id="2723403"/>
    <lineage>
        <taxon>Bacteria</taxon>
        <taxon>Bacillati</taxon>
        <taxon>Actinomycetota</taxon>
        <taxon>Actinomycetes</taxon>
        <taxon>Micrococcales</taxon>
        <taxon>Micrococcaceae</taxon>
        <taxon>Paeniglutamicibacter</taxon>
    </lineage>
</organism>
<dbReference type="InterPro" id="IPR036390">
    <property type="entry name" value="WH_DNA-bd_sf"/>
</dbReference>
<name>A0ABX1G2W8_9MICC</name>
<dbReference type="InterPro" id="IPR005119">
    <property type="entry name" value="LysR_subst-bd"/>
</dbReference>
<dbReference type="PRINTS" id="PR00039">
    <property type="entry name" value="HTHLYSR"/>
</dbReference>
<dbReference type="Gene3D" id="3.40.190.10">
    <property type="entry name" value="Periplasmic binding protein-like II"/>
    <property type="match status" value="2"/>
</dbReference>
<dbReference type="PANTHER" id="PTHR30346:SF0">
    <property type="entry name" value="HCA OPERON TRANSCRIPTIONAL ACTIVATOR HCAR"/>
    <property type="match status" value="1"/>
</dbReference>
<feature type="domain" description="HTH lysR-type" evidence="5">
    <location>
        <begin position="1"/>
        <end position="58"/>
    </location>
</feature>
<dbReference type="Gene3D" id="1.10.10.10">
    <property type="entry name" value="Winged helix-like DNA-binding domain superfamily/Winged helix DNA-binding domain"/>
    <property type="match status" value="1"/>
</dbReference>
<evidence type="ECO:0000256" key="4">
    <source>
        <dbReference type="ARBA" id="ARBA00023163"/>
    </source>
</evidence>
<evidence type="ECO:0000256" key="2">
    <source>
        <dbReference type="ARBA" id="ARBA00023015"/>
    </source>
</evidence>
<evidence type="ECO:0000259" key="5">
    <source>
        <dbReference type="PROSITE" id="PS50931"/>
    </source>
</evidence>
<dbReference type="PANTHER" id="PTHR30346">
    <property type="entry name" value="TRANSCRIPTIONAL DUAL REGULATOR HCAR-RELATED"/>
    <property type="match status" value="1"/>
</dbReference>
<sequence>MELRQLQYFLVVADELHFGRAAELLSMSQPPLTVAVKKLEKELNVLLFDRSTRSVKLTAAGQMFRDGLTPVLADLGRVVSEVSEVNTGIRGKLTIGFVSSASYTVIPEAVRLFRERRPLVELALNPVTTDEQVDLLVEGRLDIGILRDPMRLPGMNLEQIHTEPLVLVLPEAHPLAALTKVSVDDFAREKFILFPYKHMSGFFSVVHSLFDGHGQPKIVEQAIHQETILGLVAAGLGMSILPASVARFQMPGVAFRPIISNPQSILYMARGSANPAAEAFMECLREVQ</sequence>
<dbReference type="SUPFAM" id="SSF53850">
    <property type="entry name" value="Periplasmic binding protein-like II"/>
    <property type="match status" value="1"/>
</dbReference>
<dbReference type="InterPro" id="IPR000847">
    <property type="entry name" value="LysR_HTH_N"/>
</dbReference>
<keyword evidence="4" id="KW-0804">Transcription</keyword>
<dbReference type="InterPro" id="IPR036388">
    <property type="entry name" value="WH-like_DNA-bd_sf"/>
</dbReference>
<gene>
    <name evidence="6" type="ORF">HED64_04190</name>
</gene>
<dbReference type="CDD" id="cd08414">
    <property type="entry name" value="PBP2_LTTR_aromatics_like"/>
    <property type="match status" value="1"/>
</dbReference>
<comment type="similarity">
    <text evidence="1">Belongs to the LysR transcriptional regulatory family.</text>
</comment>
<dbReference type="PROSITE" id="PS50931">
    <property type="entry name" value="HTH_LYSR"/>
    <property type="match status" value="1"/>
</dbReference>
<keyword evidence="7" id="KW-1185">Reference proteome</keyword>
<evidence type="ECO:0000313" key="7">
    <source>
        <dbReference type="Proteomes" id="UP000746595"/>
    </source>
</evidence>
<dbReference type="Pfam" id="PF03466">
    <property type="entry name" value="LysR_substrate"/>
    <property type="match status" value="1"/>
</dbReference>
<proteinExistence type="inferred from homology"/>
<protein>
    <submittedName>
        <fullName evidence="6">LysR family transcriptional regulator</fullName>
    </submittedName>
</protein>